<dbReference type="Gene3D" id="3.40.250.10">
    <property type="entry name" value="Rhodanese-like domain"/>
    <property type="match status" value="1"/>
</dbReference>
<dbReference type="PANTHER" id="PTHR43031:SF16">
    <property type="entry name" value="OXIDOREDUCTASE"/>
    <property type="match status" value="1"/>
</dbReference>
<dbReference type="EMBL" id="CACVAZ010000166">
    <property type="protein sequence ID" value="CAA6823696.1"/>
    <property type="molecule type" value="Genomic_DNA"/>
</dbReference>
<gene>
    <name evidence="2" type="ORF">HELGO_WM22198</name>
</gene>
<accession>A0A6S6U800</accession>
<dbReference type="InterPro" id="IPR050229">
    <property type="entry name" value="GlpE_sulfurtransferase"/>
</dbReference>
<dbReference type="CDD" id="cd00158">
    <property type="entry name" value="RHOD"/>
    <property type="match status" value="1"/>
</dbReference>
<evidence type="ECO:0000313" key="2">
    <source>
        <dbReference type="EMBL" id="CAA6823696.1"/>
    </source>
</evidence>
<dbReference type="Pfam" id="PF00581">
    <property type="entry name" value="Rhodanese"/>
    <property type="match status" value="1"/>
</dbReference>
<dbReference type="PROSITE" id="PS50206">
    <property type="entry name" value="RHODANESE_3"/>
    <property type="match status" value="1"/>
</dbReference>
<reference evidence="2" key="1">
    <citation type="submission" date="2020-01" db="EMBL/GenBank/DDBJ databases">
        <authorList>
            <person name="Meier V. D."/>
            <person name="Meier V D."/>
        </authorList>
    </citation>
    <scope>NUCLEOTIDE SEQUENCE</scope>
    <source>
        <strain evidence="2">HLG_WM_MAG_02</strain>
    </source>
</reference>
<dbReference type="GO" id="GO:0016740">
    <property type="term" value="F:transferase activity"/>
    <property type="evidence" value="ECO:0007669"/>
    <property type="project" value="UniProtKB-KW"/>
</dbReference>
<dbReference type="PANTHER" id="PTHR43031">
    <property type="entry name" value="FAD-DEPENDENT OXIDOREDUCTASE"/>
    <property type="match status" value="1"/>
</dbReference>
<evidence type="ECO:0000259" key="1">
    <source>
        <dbReference type="PROSITE" id="PS50206"/>
    </source>
</evidence>
<dbReference type="InterPro" id="IPR036873">
    <property type="entry name" value="Rhodanese-like_dom_sf"/>
</dbReference>
<keyword evidence="2" id="KW-0808">Transferase</keyword>
<protein>
    <submittedName>
        <fullName evidence="2">Sulfurtransferase</fullName>
    </submittedName>
</protein>
<dbReference type="SUPFAM" id="SSF52821">
    <property type="entry name" value="Rhodanese/Cell cycle control phosphatase"/>
    <property type="match status" value="1"/>
</dbReference>
<proteinExistence type="predicted"/>
<organism evidence="2">
    <name type="scientific">uncultured Sulfurovum sp</name>
    <dbReference type="NCBI Taxonomy" id="269237"/>
    <lineage>
        <taxon>Bacteria</taxon>
        <taxon>Pseudomonadati</taxon>
        <taxon>Campylobacterota</taxon>
        <taxon>Epsilonproteobacteria</taxon>
        <taxon>Campylobacterales</taxon>
        <taxon>Sulfurovaceae</taxon>
        <taxon>Sulfurovum</taxon>
        <taxon>environmental samples</taxon>
    </lineage>
</organism>
<sequence length="138" mass="15629">MNKDAQMKKILLILMMLHVMLFAEFKSIGVEEFKKLQKEGIAVFDIRTPMEWQDIGVIEGSIKATFFSEQGQPLLADFFYTLGTLVKDKSQPFIIYCAHASRTQSLGQGLMAMGFENVYELKDGIENGWIKAGEKVVK</sequence>
<name>A0A6S6U800_9BACT</name>
<feature type="domain" description="Rhodanese" evidence="1">
    <location>
        <begin position="37"/>
        <end position="138"/>
    </location>
</feature>
<dbReference type="AlphaFoldDB" id="A0A6S6U800"/>
<dbReference type="InterPro" id="IPR001763">
    <property type="entry name" value="Rhodanese-like_dom"/>
</dbReference>